<dbReference type="RefSeq" id="WP_150778235.1">
    <property type="nucleotide sequence ID" value="NZ_CABVIH010000001.1"/>
</dbReference>
<name>A0A5E7GAV6_PSEFL</name>
<feature type="region of interest" description="Disordered" evidence="1">
    <location>
        <begin position="197"/>
        <end position="224"/>
    </location>
</feature>
<feature type="compositionally biased region" description="Pro residues" evidence="1">
    <location>
        <begin position="128"/>
        <end position="138"/>
    </location>
</feature>
<accession>A0A5E7GAV6</accession>
<proteinExistence type="predicted"/>
<dbReference type="EMBL" id="CABVIH010000001">
    <property type="protein sequence ID" value="VVO48396.1"/>
    <property type="molecule type" value="Genomic_DNA"/>
</dbReference>
<organism evidence="2 3">
    <name type="scientific">Pseudomonas fluorescens</name>
    <dbReference type="NCBI Taxonomy" id="294"/>
    <lineage>
        <taxon>Bacteria</taxon>
        <taxon>Pseudomonadati</taxon>
        <taxon>Pseudomonadota</taxon>
        <taxon>Gammaproteobacteria</taxon>
        <taxon>Pseudomonadales</taxon>
        <taxon>Pseudomonadaceae</taxon>
        <taxon>Pseudomonas</taxon>
    </lineage>
</organism>
<dbReference type="Proteomes" id="UP000375525">
    <property type="component" value="Unassembled WGS sequence"/>
</dbReference>
<evidence type="ECO:0008006" key="4">
    <source>
        <dbReference type="Google" id="ProtNLM"/>
    </source>
</evidence>
<protein>
    <recommendedName>
        <fullName evidence="4">Type III secretion effector protein</fullName>
    </recommendedName>
</protein>
<dbReference type="AlphaFoldDB" id="A0A5E7GAV6"/>
<gene>
    <name evidence="2" type="ORF">PS880_00169</name>
</gene>
<reference evidence="2 3" key="1">
    <citation type="submission" date="2019-09" db="EMBL/GenBank/DDBJ databases">
        <authorList>
            <person name="Chandra G."/>
            <person name="Truman W A."/>
        </authorList>
    </citation>
    <scope>NUCLEOTIDE SEQUENCE [LARGE SCALE GENOMIC DNA]</scope>
    <source>
        <strain evidence="2">PS880</strain>
    </source>
</reference>
<evidence type="ECO:0000313" key="3">
    <source>
        <dbReference type="Proteomes" id="UP000375525"/>
    </source>
</evidence>
<evidence type="ECO:0000313" key="2">
    <source>
        <dbReference type="EMBL" id="VVO48396.1"/>
    </source>
</evidence>
<dbReference type="OrthoDB" id="6875571at2"/>
<sequence length="327" mass="34919">MNLITLPVVPANQLVADVDLDTGSLESSQLPMDELPALDELPQGALTLMAQIQPLRQPALALSIGDDRLIPVTSSKVQGENIEVSRLQVDKRQVIAHTESSMDLPLATKAVLSAPAVTALTALSLPRSPSPSPSPSSPSSPSSTLPVLPPTALMSSTLTTSDSAPVTTIISNINPVPEVDKNDGQPLLMPVQVSAEKNSSPLMPVQTPNAQQRPGGDNPPLPPMPLHTGSTNYLKVPFSKGEAIGQVIINKPSPEAPQLLQLSTNNPDVSSLLRDNVQSLHEPRWRLVEHQYDQQGQGQDRRPSPEESDENAGDGNPRRPMQQETEV</sequence>
<feature type="compositionally biased region" description="Polar residues" evidence="1">
    <location>
        <begin position="197"/>
        <end position="212"/>
    </location>
</feature>
<feature type="compositionally biased region" description="Low complexity" evidence="1">
    <location>
        <begin position="139"/>
        <end position="150"/>
    </location>
</feature>
<feature type="region of interest" description="Disordered" evidence="1">
    <location>
        <begin position="124"/>
        <end position="150"/>
    </location>
</feature>
<evidence type="ECO:0000256" key="1">
    <source>
        <dbReference type="SAM" id="MobiDB-lite"/>
    </source>
</evidence>
<feature type="region of interest" description="Disordered" evidence="1">
    <location>
        <begin position="288"/>
        <end position="327"/>
    </location>
</feature>